<organism evidence="2 3">
    <name type="scientific">candidate division KSB3 bacterium</name>
    <dbReference type="NCBI Taxonomy" id="2044937"/>
    <lineage>
        <taxon>Bacteria</taxon>
        <taxon>candidate division KSB3</taxon>
    </lineage>
</organism>
<dbReference type="InterPro" id="IPR025668">
    <property type="entry name" value="Tnp_DDE_dom"/>
</dbReference>
<name>A0A2G6KHR2_9BACT</name>
<reference evidence="2 3" key="1">
    <citation type="submission" date="2017-10" db="EMBL/GenBank/DDBJ databases">
        <title>Novel microbial diversity and functional potential in the marine mammal oral microbiome.</title>
        <authorList>
            <person name="Dudek N.K."/>
            <person name="Sun C.L."/>
            <person name="Burstein D."/>
            <person name="Kantor R.S."/>
            <person name="Aliaga Goltsman D.S."/>
            <person name="Bik E.M."/>
            <person name="Thomas B.C."/>
            <person name="Banfield J.F."/>
            <person name="Relman D.A."/>
        </authorList>
    </citation>
    <scope>NUCLEOTIDE SEQUENCE [LARGE SCALE GENOMIC DNA]</scope>
    <source>
        <strain evidence="2">DOLJORAL78_47_16</strain>
    </source>
</reference>
<gene>
    <name evidence="2" type="ORF">CSA56_05115</name>
</gene>
<feature type="domain" description="Transposase DDE" evidence="1">
    <location>
        <begin position="2"/>
        <end position="104"/>
    </location>
</feature>
<dbReference type="AlphaFoldDB" id="A0A2G6KHR2"/>
<comment type="caution">
    <text evidence="2">The sequence shown here is derived from an EMBL/GenBank/DDBJ whole genome shotgun (WGS) entry which is preliminary data.</text>
</comment>
<dbReference type="EMBL" id="PDSK01000052">
    <property type="protein sequence ID" value="PIE35218.1"/>
    <property type="molecule type" value="Genomic_DNA"/>
</dbReference>
<dbReference type="Pfam" id="PF13612">
    <property type="entry name" value="DDE_Tnp_1_3"/>
    <property type="match status" value="1"/>
</dbReference>
<proteinExistence type="predicted"/>
<dbReference type="Proteomes" id="UP000230821">
    <property type="component" value="Unassembled WGS sequence"/>
</dbReference>
<evidence type="ECO:0000313" key="2">
    <source>
        <dbReference type="EMBL" id="PIE35218.1"/>
    </source>
</evidence>
<evidence type="ECO:0000313" key="3">
    <source>
        <dbReference type="Proteomes" id="UP000230821"/>
    </source>
</evidence>
<accession>A0A2G6KHR2</accession>
<protein>
    <recommendedName>
        <fullName evidence="1">Transposase DDE domain-containing protein</fullName>
    </recommendedName>
</protein>
<evidence type="ECO:0000259" key="1">
    <source>
        <dbReference type="Pfam" id="PF13612"/>
    </source>
</evidence>
<sequence>MQLIDTVPIPVCHPKRARQRAIFLDDPILQPSYGYCPSKDWHYFGLKGGLRISSLGKIVAAPLLPASPHDKNLLGSLLPDVPASTTIYGDKGFIDLDEQVKLTEDWGHLCQNSPSSARYMIDRPFGSIRWAIVSDD</sequence>